<dbReference type="EMBL" id="SMBT01000019">
    <property type="protein sequence ID" value="TCU81752.1"/>
    <property type="molecule type" value="Genomic_DNA"/>
</dbReference>
<sequence length="115" mass="12326">MSLLVAQGLNLPLKHAGVRNKRGGVSARERGSEPIPPAADSIVRSAGAFVFRGVAFFGFVSWRSKKGRPCGGYRSKINVPQALKSFEVFLGGQSPLKKNFITCSKTFTASGLINE</sequence>
<evidence type="ECO:0000313" key="1">
    <source>
        <dbReference type="EMBL" id="STQ91859.1"/>
    </source>
</evidence>
<reference evidence="1 3" key="1">
    <citation type="submission" date="2018-06" db="EMBL/GenBank/DDBJ databases">
        <authorList>
            <consortium name="Pathogen Informatics"/>
            <person name="Doyle S."/>
        </authorList>
    </citation>
    <scope>NUCLEOTIDE SEQUENCE [LARGE SCALE GENOMIC DNA]</scope>
    <source>
        <strain evidence="1 3">NCTC11159</strain>
    </source>
</reference>
<dbReference type="EMBL" id="UGHR01000001">
    <property type="protein sequence ID" value="STQ91859.1"/>
    <property type="molecule type" value="Genomic_DNA"/>
</dbReference>
<dbReference type="Proteomes" id="UP000295794">
    <property type="component" value="Unassembled WGS sequence"/>
</dbReference>
<name>A0A377QB78_9NEIS</name>
<proteinExistence type="predicted"/>
<dbReference type="AlphaFoldDB" id="A0A377QB78"/>
<evidence type="ECO:0000313" key="2">
    <source>
        <dbReference type="EMBL" id="TCU81752.1"/>
    </source>
</evidence>
<keyword evidence="4" id="KW-1185">Reference proteome</keyword>
<accession>A0A377QB78</accession>
<evidence type="ECO:0000313" key="4">
    <source>
        <dbReference type="Proteomes" id="UP000295794"/>
    </source>
</evidence>
<protein>
    <submittedName>
        <fullName evidence="1">Uncharacterized protein</fullName>
    </submittedName>
</protein>
<evidence type="ECO:0000313" key="3">
    <source>
        <dbReference type="Proteomes" id="UP000255108"/>
    </source>
</evidence>
<organism evidence="1 3">
    <name type="scientific">Iodobacter fluviatilis</name>
    <dbReference type="NCBI Taxonomy" id="537"/>
    <lineage>
        <taxon>Bacteria</taxon>
        <taxon>Pseudomonadati</taxon>
        <taxon>Pseudomonadota</taxon>
        <taxon>Betaproteobacteria</taxon>
        <taxon>Neisseriales</taxon>
        <taxon>Chitinibacteraceae</taxon>
        <taxon>Iodobacter</taxon>
    </lineage>
</organism>
<gene>
    <name evidence="2" type="ORF">EV682_1199</name>
    <name evidence="1" type="ORF">NCTC11159_02942</name>
</gene>
<dbReference type="RefSeq" id="WP_115228060.1">
    <property type="nucleotide sequence ID" value="NZ_CAWOLO010000019.1"/>
</dbReference>
<dbReference type="Proteomes" id="UP000255108">
    <property type="component" value="Unassembled WGS sequence"/>
</dbReference>
<reference evidence="2 4" key="2">
    <citation type="submission" date="2019-03" db="EMBL/GenBank/DDBJ databases">
        <title>Genomic Encyclopedia of Type Strains, Phase IV (KMG-IV): sequencing the most valuable type-strain genomes for metagenomic binning, comparative biology and taxonomic classification.</title>
        <authorList>
            <person name="Goeker M."/>
        </authorList>
    </citation>
    <scope>NUCLEOTIDE SEQUENCE [LARGE SCALE GENOMIC DNA]</scope>
    <source>
        <strain evidence="2 4">DSM 3764</strain>
    </source>
</reference>